<dbReference type="PATRIC" id="fig|1073383.3.peg.3980"/>
<comment type="caution">
    <text evidence="3">The sequence shown here is derived from an EMBL/GenBank/DDBJ whole genome shotgun (WGS) entry which is preliminary data.</text>
</comment>
<dbReference type="Proteomes" id="UP000006087">
    <property type="component" value="Unassembled WGS sequence"/>
</dbReference>
<keyword evidence="1" id="KW-0812">Transmembrane</keyword>
<dbReference type="HOGENOM" id="CLU_130799_0_0_6"/>
<name>K1IUG5_AERVE</name>
<keyword evidence="2" id="KW-0732">Signal</keyword>
<protein>
    <submittedName>
        <fullName evidence="3">Uncharacterized protein</fullName>
    </submittedName>
</protein>
<proteinExistence type="predicted"/>
<evidence type="ECO:0000256" key="2">
    <source>
        <dbReference type="SAM" id="SignalP"/>
    </source>
</evidence>
<feature type="signal peptide" evidence="2">
    <location>
        <begin position="1"/>
        <end position="17"/>
    </location>
</feature>
<dbReference type="RefSeq" id="WP_005348059.1">
    <property type="nucleotide sequence ID" value="NZ_JH823256.1"/>
</dbReference>
<dbReference type="AlphaFoldDB" id="K1IUG5"/>
<keyword evidence="1" id="KW-1133">Transmembrane helix</keyword>
<evidence type="ECO:0000313" key="3">
    <source>
        <dbReference type="EMBL" id="EKB17753.1"/>
    </source>
</evidence>
<organism evidence="3 4">
    <name type="scientific">Aeromonas veronii AMC34</name>
    <dbReference type="NCBI Taxonomy" id="1073383"/>
    <lineage>
        <taxon>Bacteria</taxon>
        <taxon>Pseudomonadati</taxon>
        <taxon>Pseudomonadota</taxon>
        <taxon>Gammaproteobacteria</taxon>
        <taxon>Aeromonadales</taxon>
        <taxon>Aeromonadaceae</taxon>
        <taxon>Aeromonas</taxon>
    </lineage>
</organism>
<gene>
    <name evidence="3" type="ORF">HMPREF1168_03980</name>
</gene>
<keyword evidence="1" id="KW-0472">Membrane</keyword>
<evidence type="ECO:0000256" key="1">
    <source>
        <dbReference type="SAM" id="Phobius"/>
    </source>
</evidence>
<sequence length="136" mass="15027">MALAIACLLWLAASAAAGVAAAPRQESVGQRVALQLHEPSDQGLANSVSLPPATQWRLGFEQGRRLDGAPNPELYQMVLAWFQHEILGLLCGLLFFLPLVYVRQLSGYFGYLHRRLLLCHHLQYRFCHSDSAPAAC</sequence>
<dbReference type="EMBL" id="AGWU01000024">
    <property type="protein sequence ID" value="EKB17753.1"/>
    <property type="molecule type" value="Genomic_DNA"/>
</dbReference>
<evidence type="ECO:0000313" key="4">
    <source>
        <dbReference type="Proteomes" id="UP000006087"/>
    </source>
</evidence>
<feature type="transmembrane region" description="Helical" evidence="1">
    <location>
        <begin position="81"/>
        <end position="102"/>
    </location>
</feature>
<accession>K1IUG5</accession>
<feature type="chain" id="PRO_5003845751" evidence="2">
    <location>
        <begin position="18"/>
        <end position="136"/>
    </location>
</feature>
<reference evidence="3 4" key="1">
    <citation type="submission" date="2012-06" db="EMBL/GenBank/DDBJ databases">
        <title>The Genome Sequence of Aeromonas veronii AMC34.</title>
        <authorList>
            <consortium name="The Broad Institute Genome Sequencing Platform"/>
            <person name="Earl A."/>
            <person name="Ward D."/>
            <person name="Feldgarden M."/>
            <person name="Gevers D."/>
            <person name="Graf J."/>
            <person name="Tomasi A."/>
            <person name="Horneman A."/>
            <person name="Walker B."/>
            <person name="Young S.K."/>
            <person name="Zeng Q."/>
            <person name="Gargeya S."/>
            <person name="Fitzgerald M."/>
            <person name="Haas B."/>
            <person name="Abouelleil A."/>
            <person name="Alvarado L."/>
            <person name="Arachchi H.M."/>
            <person name="Berlin A.M."/>
            <person name="Chapman S.B."/>
            <person name="Goldberg J."/>
            <person name="Griggs A."/>
            <person name="Gujja S."/>
            <person name="Hansen M."/>
            <person name="Howarth C."/>
            <person name="Imamovic A."/>
            <person name="Larimer J."/>
            <person name="McCowan C."/>
            <person name="Montmayeur A."/>
            <person name="Murphy C."/>
            <person name="Neiman D."/>
            <person name="Pearson M."/>
            <person name="Priest M."/>
            <person name="Roberts A."/>
            <person name="Saif S."/>
            <person name="Shea T."/>
            <person name="Sisk P."/>
            <person name="Sykes S."/>
            <person name="Wortman J."/>
            <person name="Nusbaum C."/>
            <person name="Birren B."/>
        </authorList>
    </citation>
    <scope>NUCLEOTIDE SEQUENCE [LARGE SCALE GENOMIC DNA]</scope>
    <source>
        <strain evidence="3 4">AMC34</strain>
    </source>
</reference>